<dbReference type="AlphaFoldDB" id="A0A2P7B5G3"/>
<accession>A0A2P7B5G3</accession>
<organism evidence="2 3">
    <name type="scientific">Phyllobacterium brassicacearum</name>
    <dbReference type="NCBI Taxonomy" id="314235"/>
    <lineage>
        <taxon>Bacteria</taxon>
        <taxon>Pseudomonadati</taxon>
        <taxon>Pseudomonadota</taxon>
        <taxon>Alphaproteobacteria</taxon>
        <taxon>Hyphomicrobiales</taxon>
        <taxon>Phyllobacteriaceae</taxon>
        <taxon>Phyllobacterium</taxon>
    </lineage>
</organism>
<comment type="caution">
    <text evidence="2">The sequence shown here is derived from an EMBL/GenBank/DDBJ whole genome shotgun (WGS) entry which is preliminary data.</text>
</comment>
<keyword evidence="3" id="KW-1185">Reference proteome</keyword>
<keyword evidence="1" id="KW-1133">Transmembrane helix</keyword>
<dbReference type="Proteomes" id="UP000241444">
    <property type="component" value="Unassembled WGS sequence"/>
</dbReference>
<dbReference type="EMBL" id="PGGO01000035">
    <property type="protein sequence ID" value="PSH61696.1"/>
    <property type="molecule type" value="Genomic_DNA"/>
</dbReference>
<feature type="transmembrane region" description="Helical" evidence="1">
    <location>
        <begin position="61"/>
        <end position="85"/>
    </location>
</feature>
<evidence type="ECO:0000256" key="1">
    <source>
        <dbReference type="SAM" id="Phobius"/>
    </source>
</evidence>
<proteinExistence type="predicted"/>
<protein>
    <recommendedName>
        <fullName evidence="4">DUF2975 domain-containing protein</fullName>
    </recommendedName>
</protein>
<evidence type="ECO:0000313" key="2">
    <source>
        <dbReference type="EMBL" id="PSH61696.1"/>
    </source>
</evidence>
<keyword evidence="1" id="KW-0812">Transmembrane</keyword>
<feature type="transmembrane region" description="Helical" evidence="1">
    <location>
        <begin position="136"/>
        <end position="160"/>
    </location>
</feature>
<feature type="transmembrane region" description="Helical" evidence="1">
    <location>
        <begin position="106"/>
        <end position="124"/>
    </location>
</feature>
<evidence type="ECO:0000313" key="3">
    <source>
        <dbReference type="Proteomes" id="UP000241444"/>
    </source>
</evidence>
<dbReference type="OrthoDB" id="8265596at2"/>
<sequence length="169" mass="17842">MRTGSIIRLFQAGLVAACAQLMAVALATLLVFLAARSGLIAPTLAEICPNAEASPSSVSPMLTWVYLLTAIGIALTSGRFVDFTAAHIRRASRLMRPVEPDHATKALLVQLWLTAIGFAILVLRPPPHLWIEAGRYFGGACAASIAWSAVMSIGLACFGANAHAARKAF</sequence>
<dbReference type="RefSeq" id="WP_133624748.1">
    <property type="nucleotide sequence ID" value="NZ_PGGO01000035.1"/>
</dbReference>
<gene>
    <name evidence="2" type="ORF">CU102_26650</name>
</gene>
<name>A0A2P7B5G3_9HYPH</name>
<evidence type="ECO:0008006" key="4">
    <source>
        <dbReference type="Google" id="ProtNLM"/>
    </source>
</evidence>
<reference evidence="3" key="1">
    <citation type="submission" date="2017-11" db="EMBL/GenBank/DDBJ databases">
        <authorList>
            <person name="Kuznetsova I."/>
            <person name="Sazanova A."/>
            <person name="Chirak E."/>
            <person name="Safronova V."/>
            <person name="Willems A."/>
        </authorList>
    </citation>
    <scope>NUCLEOTIDE SEQUENCE [LARGE SCALE GENOMIC DNA]</scope>
    <source>
        <strain evidence="3">STM 196</strain>
    </source>
</reference>
<keyword evidence="1" id="KW-0472">Membrane</keyword>